<dbReference type="InterPro" id="IPR003594">
    <property type="entry name" value="HATPase_dom"/>
</dbReference>
<reference evidence="3" key="1">
    <citation type="submission" date="2021-01" db="EMBL/GenBank/DDBJ databases">
        <title>Whole genome shotgun sequence of Rugosimonospora africana NBRC 104875.</title>
        <authorList>
            <person name="Komaki H."/>
            <person name="Tamura T."/>
        </authorList>
    </citation>
    <scope>NUCLEOTIDE SEQUENCE</scope>
    <source>
        <strain evidence="3">NBRC 104875</strain>
    </source>
</reference>
<organism evidence="3 4">
    <name type="scientific">Rugosimonospora africana</name>
    <dbReference type="NCBI Taxonomy" id="556532"/>
    <lineage>
        <taxon>Bacteria</taxon>
        <taxon>Bacillati</taxon>
        <taxon>Actinomycetota</taxon>
        <taxon>Actinomycetes</taxon>
        <taxon>Micromonosporales</taxon>
        <taxon>Micromonosporaceae</taxon>
        <taxon>Rugosimonospora</taxon>
    </lineage>
</organism>
<dbReference type="Gene3D" id="3.30.750.24">
    <property type="entry name" value="STAS domain"/>
    <property type="match status" value="1"/>
</dbReference>
<sequence>MSTLTATVTPDALTGALVVDIDGELSPATAPIVRNTLVQCFAECPSAIVVDLNRTQADQHSALTVFPSVQEYSPQAAYVALMICAGGGPLIGRLGASALGRYLMVYNTCADALASVGAGPVGREQRQQRLRPTPHAPAAARHFIADTCRCWDLGHVQSTAELIGSELVSNGVRHAGTDLDLTLSRRGRYLHIGVRDTHRAALPRKVDRRPDSEGGRGLHLIEAYASSWGTSVSGSGKIVWANLAADTAA</sequence>
<name>A0A8J3QND8_9ACTN</name>
<proteinExistence type="predicted"/>
<dbReference type="PANTHER" id="PTHR35526:SF3">
    <property type="entry name" value="ANTI-SIGMA-F FACTOR RSBW"/>
    <property type="match status" value="1"/>
</dbReference>
<gene>
    <name evidence="3" type="ORF">Raf01_10170</name>
</gene>
<dbReference type="InterPro" id="IPR036890">
    <property type="entry name" value="HATPase_C_sf"/>
</dbReference>
<dbReference type="GO" id="GO:0004674">
    <property type="term" value="F:protein serine/threonine kinase activity"/>
    <property type="evidence" value="ECO:0007669"/>
    <property type="project" value="UniProtKB-KW"/>
</dbReference>
<accession>A0A8J3QND8</accession>
<dbReference type="InterPro" id="IPR050267">
    <property type="entry name" value="Anti-sigma-factor_SerPK"/>
</dbReference>
<dbReference type="Gene3D" id="3.30.565.10">
    <property type="entry name" value="Histidine kinase-like ATPase, C-terminal domain"/>
    <property type="match status" value="1"/>
</dbReference>
<comment type="caution">
    <text evidence="3">The sequence shown here is derived from an EMBL/GenBank/DDBJ whole genome shotgun (WGS) entry which is preliminary data.</text>
</comment>
<evidence type="ECO:0000313" key="3">
    <source>
        <dbReference type="EMBL" id="GIH12845.1"/>
    </source>
</evidence>
<dbReference type="CDD" id="cd16936">
    <property type="entry name" value="HATPase_RsbW-like"/>
    <property type="match status" value="1"/>
</dbReference>
<dbReference type="AlphaFoldDB" id="A0A8J3QND8"/>
<evidence type="ECO:0000259" key="2">
    <source>
        <dbReference type="PROSITE" id="PS50801"/>
    </source>
</evidence>
<dbReference type="InterPro" id="IPR036513">
    <property type="entry name" value="STAS_dom_sf"/>
</dbReference>
<dbReference type="InterPro" id="IPR002645">
    <property type="entry name" value="STAS_dom"/>
</dbReference>
<keyword evidence="4" id="KW-1185">Reference proteome</keyword>
<dbReference type="PANTHER" id="PTHR35526">
    <property type="entry name" value="ANTI-SIGMA-F FACTOR RSBW-RELATED"/>
    <property type="match status" value="1"/>
</dbReference>
<dbReference type="Proteomes" id="UP000642748">
    <property type="component" value="Unassembled WGS sequence"/>
</dbReference>
<dbReference type="Pfam" id="PF13581">
    <property type="entry name" value="HATPase_c_2"/>
    <property type="match status" value="1"/>
</dbReference>
<keyword evidence="1" id="KW-0418">Kinase</keyword>
<evidence type="ECO:0000256" key="1">
    <source>
        <dbReference type="ARBA" id="ARBA00022527"/>
    </source>
</evidence>
<dbReference type="RefSeq" id="WP_203916557.1">
    <property type="nucleotide sequence ID" value="NZ_BONZ01000012.1"/>
</dbReference>
<dbReference type="EMBL" id="BONZ01000012">
    <property type="protein sequence ID" value="GIH12845.1"/>
    <property type="molecule type" value="Genomic_DNA"/>
</dbReference>
<dbReference type="PROSITE" id="PS50801">
    <property type="entry name" value="STAS"/>
    <property type="match status" value="1"/>
</dbReference>
<keyword evidence="1" id="KW-0723">Serine/threonine-protein kinase</keyword>
<feature type="domain" description="STAS" evidence="2">
    <location>
        <begin position="6"/>
        <end position="116"/>
    </location>
</feature>
<keyword evidence="1" id="KW-0808">Transferase</keyword>
<dbReference type="SUPFAM" id="SSF52091">
    <property type="entry name" value="SpoIIaa-like"/>
    <property type="match status" value="1"/>
</dbReference>
<protein>
    <recommendedName>
        <fullName evidence="2">STAS domain-containing protein</fullName>
    </recommendedName>
</protein>
<evidence type="ECO:0000313" key="4">
    <source>
        <dbReference type="Proteomes" id="UP000642748"/>
    </source>
</evidence>